<dbReference type="SUPFAM" id="SSF81923">
    <property type="entry name" value="Double Clp-N motif"/>
    <property type="match status" value="2"/>
</dbReference>
<evidence type="ECO:0000256" key="1">
    <source>
        <dbReference type="PROSITE-ProRule" id="PRU01251"/>
    </source>
</evidence>
<dbReference type="PANTHER" id="PTHR47016:SF5">
    <property type="entry name" value="CLP DOMAIN SUPERFAMILY PROTEIN"/>
    <property type="match status" value="1"/>
</dbReference>
<dbReference type="PANTHER" id="PTHR47016">
    <property type="entry name" value="ATP-DEPENDENT CLP PROTEASE ATP-BINDING SUBUNIT CLPT1, CHLOROPLASTIC"/>
    <property type="match status" value="1"/>
</dbReference>
<keyword evidence="4" id="KW-0645">Protease</keyword>
<dbReference type="InterPro" id="IPR036628">
    <property type="entry name" value="Clp_N_dom_sf"/>
</dbReference>
<dbReference type="InterPro" id="IPR004176">
    <property type="entry name" value="Clp_R_N"/>
</dbReference>
<keyword evidence="1" id="KW-0677">Repeat</keyword>
<sequence length="202" mass="22110">MFERFTTGAREVVTGAHQAARDLGNQHIGTEHVLISMLRDENGTVARLLRERGLDAATARDDVRRLAGGTEPGPSRAETEAEDAAALKAIGIDLDKVRAAIEENFGAGALQLPQALPRKRGFFGRLYASGGHLPLTPRAKKLLELALREAVRLHQNFIGPEHIMLGLLREGEGLAARVLTEHRIKFDDLRTELERSLTDQAA</sequence>
<gene>
    <name evidence="4" type="ORF">Afe05nite_40840</name>
</gene>
<dbReference type="RefSeq" id="WP_203818731.1">
    <property type="nucleotide sequence ID" value="NZ_BAAABP010000054.1"/>
</dbReference>
<accession>A0A919MF02</accession>
<dbReference type="GO" id="GO:0008233">
    <property type="term" value="F:peptidase activity"/>
    <property type="evidence" value="ECO:0007669"/>
    <property type="project" value="UniProtKB-KW"/>
</dbReference>
<feature type="region of interest" description="Disordered" evidence="2">
    <location>
        <begin position="61"/>
        <end position="80"/>
    </location>
</feature>
<dbReference type="AlphaFoldDB" id="A0A919MF02"/>
<comment type="caution">
    <text evidence="4">The sequence shown here is derived from an EMBL/GenBank/DDBJ whole genome shotgun (WGS) entry which is preliminary data.</text>
</comment>
<dbReference type="GO" id="GO:0006508">
    <property type="term" value="P:proteolysis"/>
    <property type="evidence" value="ECO:0007669"/>
    <property type="project" value="UniProtKB-KW"/>
</dbReference>
<name>A0A919MF02_9ACTN</name>
<dbReference type="EMBL" id="BOMM01000038">
    <property type="protein sequence ID" value="GIE12244.1"/>
    <property type="molecule type" value="Genomic_DNA"/>
</dbReference>
<protein>
    <submittedName>
        <fullName evidence="4">ATP-dependent Clp protease</fullName>
    </submittedName>
</protein>
<dbReference type="PROSITE" id="PS51903">
    <property type="entry name" value="CLP_R"/>
    <property type="match status" value="1"/>
</dbReference>
<proteinExistence type="predicted"/>
<keyword evidence="5" id="KW-1185">Reference proteome</keyword>
<feature type="domain" description="Clp R" evidence="3">
    <location>
        <begin position="2"/>
        <end position="199"/>
    </location>
</feature>
<evidence type="ECO:0000313" key="5">
    <source>
        <dbReference type="Proteomes" id="UP000598174"/>
    </source>
</evidence>
<dbReference type="InterPro" id="IPR044217">
    <property type="entry name" value="CLPT1/2"/>
</dbReference>
<dbReference type="Proteomes" id="UP000598174">
    <property type="component" value="Unassembled WGS sequence"/>
</dbReference>
<dbReference type="Gene3D" id="1.10.1780.10">
    <property type="entry name" value="Clp, N-terminal domain"/>
    <property type="match status" value="2"/>
</dbReference>
<organism evidence="4 5">
    <name type="scientific">Paractinoplanes ferrugineus</name>
    <dbReference type="NCBI Taxonomy" id="113564"/>
    <lineage>
        <taxon>Bacteria</taxon>
        <taxon>Bacillati</taxon>
        <taxon>Actinomycetota</taxon>
        <taxon>Actinomycetes</taxon>
        <taxon>Micromonosporales</taxon>
        <taxon>Micromonosporaceae</taxon>
        <taxon>Paractinoplanes</taxon>
    </lineage>
</organism>
<dbReference type="Pfam" id="PF02861">
    <property type="entry name" value="Clp_N"/>
    <property type="match status" value="2"/>
</dbReference>
<reference evidence="4" key="1">
    <citation type="submission" date="2021-01" db="EMBL/GenBank/DDBJ databases">
        <title>Whole genome shotgun sequence of Actinoplanes ferrugineus NBRC 15555.</title>
        <authorList>
            <person name="Komaki H."/>
            <person name="Tamura T."/>
        </authorList>
    </citation>
    <scope>NUCLEOTIDE SEQUENCE</scope>
    <source>
        <strain evidence="4">NBRC 15555</strain>
    </source>
</reference>
<evidence type="ECO:0000256" key="2">
    <source>
        <dbReference type="SAM" id="MobiDB-lite"/>
    </source>
</evidence>
<evidence type="ECO:0000259" key="3">
    <source>
        <dbReference type="PROSITE" id="PS51903"/>
    </source>
</evidence>
<evidence type="ECO:0000313" key="4">
    <source>
        <dbReference type="EMBL" id="GIE12244.1"/>
    </source>
</evidence>
<keyword evidence="4" id="KW-0378">Hydrolase</keyword>